<dbReference type="EMBL" id="JAFBDT010000015">
    <property type="protein sequence ID" value="MBM7562272.1"/>
    <property type="molecule type" value="Genomic_DNA"/>
</dbReference>
<keyword evidence="10" id="KW-1185">Reference proteome</keyword>
<feature type="transmembrane region" description="Helical" evidence="7">
    <location>
        <begin position="65"/>
        <end position="85"/>
    </location>
</feature>
<reference evidence="9 10" key="1">
    <citation type="submission" date="2021-01" db="EMBL/GenBank/DDBJ databases">
        <title>Genomic Encyclopedia of Type Strains, Phase IV (KMG-IV): sequencing the most valuable type-strain genomes for metagenomic binning, comparative biology and taxonomic classification.</title>
        <authorList>
            <person name="Goeker M."/>
        </authorList>
    </citation>
    <scope>NUCLEOTIDE SEQUENCE [LARGE SCALE GENOMIC DNA]</scope>
    <source>
        <strain evidence="9 10">DSM 24436</strain>
    </source>
</reference>
<evidence type="ECO:0000256" key="7">
    <source>
        <dbReference type="SAM" id="Phobius"/>
    </source>
</evidence>
<evidence type="ECO:0000256" key="1">
    <source>
        <dbReference type="ARBA" id="ARBA00004141"/>
    </source>
</evidence>
<evidence type="ECO:0000256" key="4">
    <source>
        <dbReference type="ARBA" id="ARBA00022801"/>
    </source>
</evidence>
<gene>
    <name evidence="9" type="ORF">JOC49_001816</name>
</gene>
<comment type="caution">
    <text evidence="9">The sequence shown here is derived from an EMBL/GenBank/DDBJ whole genome shotgun (WGS) entry which is preliminary data.</text>
</comment>
<feature type="transmembrane region" description="Helical" evidence="7">
    <location>
        <begin position="121"/>
        <end position="137"/>
    </location>
</feature>
<dbReference type="Proteomes" id="UP000767854">
    <property type="component" value="Unassembled WGS sequence"/>
</dbReference>
<evidence type="ECO:0000256" key="2">
    <source>
        <dbReference type="ARBA" id="ARBA00009045"/>
    </source>
</evidence>
<dbReference type="GO" id="GO:0006508">
    <property type="term" value="P:proteolysis"/>
    <property type="evidence" value="ECO:0007669"/>
    <property type="project" value="UniProtKB-KW"/>
</dbReference>
<dbReference type="SUPFAM" id="SSF144091">
    <property type="entry name" value="Rhomboid-like"/>
    <property type="match status" value="1"/>
</dbReference>
<dbReference type="InterPro" id="IPR022764">
    <property type="entry name" value="Peptidase_S54_rhomboid_dom"/>
</dbReference>
<feature type="transmembrane region" description="Helical" evidence="7">
    <location>
        <begin position="149"/>
        <end position="166"/>
    </location>
</feature>
<protein>
    <submittedName>
        <fullName evidence="9">Rhomboid protease GluP</fullName>
        <ecNumber evidence="9">3.4.21.105</ecNumber>
    </submittedName>
</protein>
<dbReference type="PANTHER" id="PTHR43731">
    <property type="entry name" value="RHOMBOID PROTEASE"/>
    <property type="match status" value="1"/>
</dbReference>
<keyword evidence="6 7" id="KW-0472">Membrane</keyword>
<feature type="domain" description="Peptidase S54 rhomboid" evidence="8">
    <location>
        <begin position="56"/>
        <end position="190"/>
    </location>
</feature>
<dbReference type="GO" id="GO:0008233">
    <property type="term" value="F:peptidase activity"/>
    <property type="evidence" value="ECO:0007669"/>
    <property type="project" value="UniProtKB-KW"/>
</dbReference>
<dbReference type="RefSeq" id="WP_204664521.1">
    <property type="nucleotide sequence ID" value="NZ_JAFBDT010000015.1"/>
</dbReference>
<dbReference type="InterPro" id="IPR050925">
    <property type="entry name" value="Rhomboid_protease_S54"/>
</dbReference>
<comment type="subcellular location">
    <subcellularLocation>
        <location evidence="1">Membrane</location>
        <topology evidence="1">Multi-pass membrane protein</topology>
    </subcellularLocation>
</comment>
<feature type="transmembrane region" description="Helical" evidence="7">
    <location>
        <begin position="97"/>
        <end position="115"/>
    </location>
</feature>
<name>A0ABS2MSD1_9FIRM</name>
<evidence type="ECO:0000256" key="6">
    <source>
        <dbReference type="ARBA" id="ARBA00023136"/>
    </source>
</evidence>
<dbReference type="Gene3D" id="1.20.1540.10">
    <property type="entry name" value="Rhomboid-like"/>
    <property type="match status" value="1"/>
</dbReference>
<feature type="transmembrane region" description="Helical" evidence="7">
    <location>
        <begin position="21"/>
        <end position="45"/>
    </location>
</feature>
<dbReference type="PANTHER" id="PTHR43731:SF14">
    <property type="entry name" value="PRESENILIN-ASSOCIATED RHOMBOID-LIKE PROTEIN, MITOCHONDRIAL"/>
    <property type="match status" value="1"/>
</dbReference>
<sequence length="272" mass="30312">MANLNYYKSKLKHLTLTEWLIGINIFMFLLTQVIDFTSGGALIKLGAKVNFLIGMGEFWRLLTSMFLHADLMHLIFNMLALYILGKDIERFFGKTKFLILYFVSGLIGSAFSYLLVSNVSVGASGAIFGLMGANLFLYKINPTVYKRIYGTDFLVLIGLNLILGLIRPNIDMAGHVGGLIGGFTTAFALGLRHESMKSKKRIPLQIAVVLILLVPVTIATGIQRRKPETFASAAYYHYSVGHIKTAHRYIDQGIDKFPELDDLKLIKDALNP</sequence>
<feature type="transmembrane region" description="Helical" evidence="7">
    <location>
        <begin position="203"/>
        <end position="222"/>
    </location>
</feature>
<dbReference type="EC" id="3.4.21.105" evidence="9"/>
<keyword evidence="9" id="KW-0645">Protease</keyword>
<accession>A0ABS2MSD1</accession>
<keyword evidence="3 7" id="KW-0812">Transmembrane</keyword>
<evidence type="ECO:0000259" key="8">
    <source>
        <dbReference type="Pfam" id="PF01694"/>
    </source>
</evidence>
<evidence type="ECO:0000313" key="10">
    <source>
        <dbReference type="Proteomes" id="UP000767854"/>
    </source>
</evidence>
<organism evidence="9 10">
    <name type="scientific">Fusibacter tunisiensis</name>
    <dbReference type="NCBI Taxonomy" id="1008308"/>
    <lineage>
        <taxon>Bacteria</taxon>
        <taxon>Bacillati</taxon>
        <taxon>Bacillota</taxon>
        <taxon>Clostridia</taxon>
        <taxon>Eubacteriales</taxon>
        <taxon>Eubacteriales Family XII. Incertae Sedis</taxon>
        <taxon>Fusibacter</taxon>
    </lineage>
</organism>
<evidence type="ECO:0000256" key="5">
    <source>
        <dbReference type="ARBA" id="ARBA00022989"/>
    </source>
</evidence>
<evidence type="ECO:0000256" key="3">
    <source>
        <dbReference type="ARBA" id="ARBA00022692"/>
    </source>
</evidence>
<keyword evidence="4 9" id="KW-0378">Hydrolase</keyword>
<feature type="transmembrane region" description="Helical" evidence="7">
    <location>
        <begin position="172"/>
        <end position="191"/>
    </location>
</feature>
<keyword evidence="5 7" id="KW-1133">Transmembrane helix</keyword>
<dbReference type="InterPro" id="IPR035952">
    <property type="entry name" value="Rhomboid-like_sf"/>
</dbReference>
<dbReference type="Pfam" id="PF01694">
    <property type="entry name" value="Rhomboid"/>
    <property type="match status" value="1"/>
</dbReference>
<evidence type="ECO:0000313" key="9">
    <source>
        <dbReference type="EMBL" id="MBM7562272.1"/>
    </source>
</evidence>
<comment type="similarity">
    <text evidence="2">Belongs to the peptidase S54 family.</text>
</comment>
<proteinExistence type="inferred from homology"/>